<keyword evidence="1" id="KW-0175">Coiled coil</keyword>
<protein>
    <submittedName>
        <fullName evidence="3">Uncharacterized protein</fullName>
    </submittedName>
</protein>
<dbReference type="InterPro" id="IPR040289">
    <property type="entry name" value="MBP2C"/>
</dbReference>
<evidence type="ECO:0000313" key="4">
    <source>
        <dbReference type="Proteomes" id="UP000825935"/>
    </source>
</evidence>
<sequence>MCVMGQATAVQQYRSWSANNRRSVGGGGEDEGGEEPLRSEWEPLMSARRRVQHHPLDDLCNNLVEMIPLASLDQSVSDQQTTRSFPRHASPVYTRAPLRDSWPVKKTFEHSKGKLVRGQLRVDRESPLWDNAENMLHDDHRLYSEEMIHFNSNQRPSRAVTPSSETTQLRKVQQLEQKLFEKERQLEHAEGIIQELNMQLNSTTERLQSQNFQKDQALQNIQNQLFERQLEVVNLQSLVKKSEVNVQASSMKAASLEEELNGLRSQLAALLFLVQSQISGPMENSVQEIPSAAEELPAFEKSDIEEPISSNICEEQRMADMLQMDSPSVTDKLEKEHIEAMRKKYESALFSARENPNDEMLSLVAELRMQLLECVMCPEITGTTNEESVSQTLRTSICG</sequence>
<evidence type="ECO:0000256" key="1">
    <source>
        <dbReference type="SAM" id="Coils"/>
    </source>
</evidence>
<dbReference type="Proteomes" id="UP000825935">
    <property type="component" value="Chromosome 1"/>
</dbReference>
<dbReference type="OrthoDB" id="1915670at2759"/>
<feature type="coiled-coil region" evidence="1">
    <location>
        <begin position="172"/>
        <end position="213"/>
    </location>
</feature>
<reference evidence="3" key="1">
    <citation type="submission" date="2021-08" db="EMBL/GenBank/DDBJ databases">
        <title>WGS assembly of Ceratopteris richardii.</title>
        <authorList>
            <person name="Marchant D.B."/>
            <person name="Chen G."/>
            <person name="Jenkins J."/>
            <person name="Shu S."/>
            <person name="Leebens-Mack J."/>
            <person name="Grimwood J."/>
            <person name="Schmutz J."/>
            <person name="Soltis P."/>
            <person name="Soltis D."/>
            <person name="Chen Z.-H."/>
        </authorList>
    </citation>
    <scope>NUCLEOTIDE SEQUENCE</scope>
    <source>
        <strain evidence="3">Whitten #5841</strain>
        <tissue evidence="3">Leaf</tissue>
    </source>
</reference>
<evidence type="ECO:0000256" key="2">
    <source>
        <dbReference type="SAM" id="MobiDB-lite"/>
    </source>
</evidence>
<dbReference type="OMA" id="SMQADIS"/>
<dbReference type="AlphaFoldDB" id="A0A8T2VIF1"/>
<dbReference type="EMBL" id="CM035406">
    <property type="protein sequence ID" value="KAH7445413.1"/>
    <property type="molecule type" value="Genomic_DNA"/>
</dbReference>
<dbReference type="PANTHER" id="PTHR35502">
    <property type="entry name" value="PROTEIN MICROTUBULE BINDING PROTEIN 2C"/>
    <property type="match status" value="1"/>
</dbReference>
<dbReference type="GO" id="GO:0010497">
    <property type="term" value="P:plasmodesmata-mediated intercellular transport"/>
    <property type="evidence" value="ECO:0007669"/>
    <property type="project" value="InterPro"/>
</dbReference>
<keyword evidence="4" id="KW-1185">Reference proteome</keyword>
<feature type="region of interest" description="Disordered" evidence="2">
    <location>
        <begin position="19"/>
        <end position="38"/>
    </location>
</feature>
<accession>A0A8T2VIF1</accession>
<comment type="caution">
    <text evidence="3">The sequence shown here is derived from an EMBL/GenBank/DDBJ whole genome shotgun (WGS) entry which is preliminary data.</text>
</comment>
<gene>
    <name evidence="3" type="ORF">KP509_01G007700</name>
</gene>
<organism evidence="3 4">
    <name type="scientific">Ceratopteris richardii</name>
    <name type="common">Triangle waterfern</name>
    <dbReference type="NCBI Taxonomy" id="49495"/>
    <lineage>
        <taxon>Eukaryota</taxon>
        <taxon>Viridiplantae</taxon>
        <taxon>Streptophyta</taxon>
        <taxon>Embryophyta</taxon>
        <taxon>Tracheophyta</taxon>
        <taxon>Polypodiopsida</taxon>
        <taxon>Polypodiidae</taxon>
        <taxon>Polypodiales</taxon>
        <taxon>Pteridineae</taxon>
        <taxon>Pteridaceae</taxon>
        <taxon>Parkerioideae</taxon>
        <taxon>Ceratopteris</taxon>
    </lineage>
</organism>
<dbReference type="PANTHER" id="PTHR35502:SF2">
    <property type="entry name" value="PROTEIN MICROTUBULE BINDING PROTEIN 2C"/>
    <property type="match status" value="1"/>
</dbReference>
<feature type="coiled-coil region" evidence="1">
    <location>
        <begin position="239"/>
        <end position="273"/>
    </location>
</feature>
<evidence type="ECO:0000313" key="3">
    <source>
        <dbReference type="EMBL" id="KAH7445413.1"/>
    </source>
</evidence>
<dbReference type="GO" id="GO:0008017">
    <property type="term" value="F:microtubule binding"/>
    <property type="evidence" value="ECO:0007669"/>
    <property type="project" value="InterPro"/>
</dbReference>
<name>A0A8T2VIF1_CERRI</name>
<proteinExistence type="predicted"/>